<reference evidence="3" key="1">
    <citation type="submission" date="2007-06" db="EMBL/GenBank/DDBJ databases">
        <title>Full length cDNA sequences from Sitka Spruce (Picea sitchensis).</title>
        <authorList>
            <person name="Ralph S.G."/>
            <person name="Chun H.E."/>
            <person name="Liao N."/>
            <person name="Ali J."/>
            <person name="Reid K."/>
            <person name="Kolosova N."/>
            <person name="Cooper N."/>
            <person name="Cullis C."/>
            <person name="Jancsik S."/>
            <person name="Moore R."/>
            <person name="Mayo M."/>
            <person name="Wagner S."/>
            <person name="Holt R.A."/>
            <person name="Jones S.J.M."/>
            <person name="Marra M.A."/>
            <person name="Ritland C.E."/>
            <person name="Ritland K."/>
            <person name="Bohlmann J."/>
        </authorList>
    </citation>
    <scope>NUCLEOTIDE SEQUENCE</scope>
    <source>
        <tissue evidence="3">Green portion of the leader tissue</tissue>
    </source>
</reference>
<evidence type="ECO:0008006" key="4">
    <source>
        <dbReference type="Google" id="ProtNLM"/>
    </source>
</evidence>
<dbReference type="AlphaFoldDB" id="B8LMT0"/>
<feature type="compositionally biased region" description="Basic and acidic residues" evidence="2">
    <location>
        <begin position="89"/>
        <end position="99"/>
    </location>
</feature>
<dbReference type="PANTHER" id="PTHR46525:SF2">
    <property type="entry name" value="EMB|CAB72159.1"/>
    <property type="match status" value="1"/>
</dbReference>
<comment type="similarity">
    <text evidence="1">Belongs to the senescence regulator S40 family.</text>
</comment>
<evidence type="ECO:0000256" key="2">
    <source>
        <dbReference type="SAM" id="MobiDB-lite"/>
    </source>
</evidence>
<dbReference type="PANTHER" id="PTHR46525">
    <property type="entry name" value="EMB|CAB72159.1"/>
    <property type="match status" value="1"/>
</dbReference>
<name>B8LMT0_PICSI</name>
<dbReference type="OMA" id="RKESCHE"/>
<accession>B8LMT0</accession>
<evidence type="ECO:0000313" key="3">
    <source>
        <dbReference type="EMBL" id="ABR16960.1"/>
    </source>
</evidence>
<dbReference type="EMBL" id="EF677108">
    <property type="protein sequence ID" value="ABR16960.1"/>
    <property type="molecule type" value="mRNA"/>
</dbReference>
<dbReference type="GO" id="GO:0010150">
    <property type="term" value="P:leaf senescence"/>
    <property type="evidence" value="ECO:0007669"/>
    <property type="project" value="UniProtKB-ARBA"/>
</dbReference>
<protein>
    <recommendedName>
        <fullName evidence="4">Senescence regulator S40</fullName>
    </recommendedName>
</protein>
<proteinExistence type="evidence at transcript level"/>
<dbReference type="Pfam" id="PF04520">
    <property type="entry name" value="Senescence_reg"/>
    <property type="match status" value="1"/>
</dbReference>
<evidence type="ECO:0000256" key="1">
    <source>
        <dbReference type="ARBA" id="ARBA00034773"/>
    </source>
</evidence>
<sequence length="202" mass="23418">MDRTNSMLSRPKTMANHHIYKFFDFQQSGSIENSDRMEEFNEEDIWGNSIDPETKQVGFQENGCNGVALCRSMGNEGNSNNIRRSVKIPRKESCHEENSRRRRTRYRSSAPVNIPDWSQMVWKDKTTENYWKSHGVDDSSDDDEDNDVKDFERIPPHELIARQLAQSDVTSFSVYEGAGKALKGRDLCRVRNAVWMRTGFID</sequence>
<feature type="region of interest" description="Disordered" evidence="2">
    <location>
        <begin position="74"/>
        <end position="107"/>
    </location>
</feature>
<dbReference type="InterPro" id="IPR007608">
    <property type="entry name" value="Senescence_reg_S40"/>
</dbReference>
<organism evidence="3">
    <name type="scientific">Picea sitchensis</name>
    <name type="common">Sitka spruce</name>
    <name type="synonym">Pinus sitchensis</name>
    <dbReference type="NCBI Taxonomy" id="3332"/>
    <lineage>
        <taxon>Eukaryota</taxon>
        <taxon>Viridiplantae</taxon>
        <taxon>Streptophyta</taxon>
        <taxon>Embryophyta</taxon>
        <taxon>Tracheophyta</taxon>
        <taxon>Spermatophyta</taxon>
        <taxon>Pinopsida</taxon>
        <taxon>Pinidae</taxon>
        <taxon>Conifers I</taxon>
        <taxon>Pinales</taxon>
        <taxon>Pinaceae</taxon>
        <taxon>Picea</taxon>
    </lineage>
</organism>